<protein>
    <submittedName>
        <fullName evidence="1">Uncharacterized protein</fullName>
    </submittedName>
</protein>
<dbReference type="Proteomes" id="UP001597233">
    <property type="component" value="Unassembled WGS sequence"/>
</dbReference>
<comment type="caution">
    <text evidence="1">The sequence shown here is derived from an EMBL/GenBank/DDBJ whole genome shotgun (WGS) entry which is preliminary data.</text>
</comment>
<gene>
    <name evidence="1" type="ORF">ACFSC9_14400</name>
</gene>
<name>A0ABW4RK86_9BACL</name>
<dbReference type="RefSeq" id="WP_347326158.1">
    <property type="nucleotide sequence ID" value="NZ_JBCGUH010000009.1"/>
</dbReference>
<dbReference type="EMBL" id="JBHUEH010000016">
    <property type="protein sequence ID" value="MFD1886717.1"/>
    <property type="molecule type" value="Genomic_DNA"/>
</dbReference>
<evidence type="ECO:0000313" key="2">
    <source>
        <dbReference type="Proteomes" id="UP001597233"/>
    </source>
</evidence>
<keyword evidence="2" id="KW-1185">Reference proteome</keyword>
<organism evidence="1 2">
    <name type="scientific">Paenibacillus wenxiniae</name>
    <dbReference type="NCBI Taxonomy" id="1636843"/>
    <lineage>
        <taxon>Bacteria</taxon>
        <taxon>Bacillati</taxon>
        <taxon>Bacillota</taxon>
        <taxon>Bacilli</taxon>
        <taxon>Bacillales</taxon>
        <taxon>Paenibacillaceae</taxon>
        <taxon>Paenibacillus</taxon>
    </lineage>
</organism>
<reference evidence="2" key="1">
    <citation type="journal article" date="2019" name="Int. J. Syst. Evol. Microbiol.">
        <title>The Global Catalogue of Microorganisms (GCM) 10K type strain sequencing project: providing services to taxonomists for standard genome sequencing and annotation.</title>
        <authorList>
            <consortium name="The Broad Institute Genomics Platform"/>
            <consortium name="The Broad Institute Genome Sequencing Center for Infectious Disease"/>
            <person name="Wu L."/>
            <person name="Ma J."/>
        </authorList>
    </citation>
    <scope>NUCLEOTIDE SEQUENCE [LARGE SCALE GENOMIC DNA]</scope>
    <source>
        <strain evidence="2">CCUG 54950</strain>
    </source>
</reference>
<accession>A0ABW4RK86</accession>
<sequence length="148" mass="16976">MTSHVEVLSVAAGDTILLTKKHFVHACPHHLQGYQYKPSTFITFRAANGGEMEFLYKIKDIVVIDPYALDLDEALKGVEADFAKRIKSYHADRLITKIGFEYKNEPYRFYNLDQNNIIELKHLPKPQKNNAGGWYYTVEKLVSGDKIV</sequence>
<proteinExistence type="predicted"/>
<evidence type="ECO:0000313" key="1">
    <source>
        <dbReference type="EMBL" id="MFD1886717.1"/>
    </source>
</evidence>